<proteinExistence type="inferred from homology"/>
<dbReference type="SUPFAM" id="SSF48295">
    <property type="entry name" value="TrpR-like"/>
    <property type="match status" value="1"/>
</dbReference>
<dbReference type="PANTHER" id="PTHR30050">
    <property type="entry name" value="CHROMOSOMAL REPLICATION INITIATOR PROTEIN DNAA"/>
    <property type="match status" value="1"/>
</dbReference>
<dbReference type="InterPro" id="IPR013317">
    <property type="entry name" value="DnaA_dom"/>
</dbReference>
<feature type="region of interest" description="Disordered" evidence="8">
    <location>
        <begin position="61"/>
        <end position="80"/>
    </location>
</feature>
<organism evidence="10 11">
    <name type="scientific">Aquisphaera giovannonii</name>
    <dbReference type="NCBI Taxonomy" id="406548"/>
    <lineage>
        <taxon>Bacteria</taxon>
        <taxon>Pseudomonadati</taxon>
        <taxon>Planctomycetota</taxon>
        <taxon>Planctomycetia</taxon>
        <taxon>Isosphaerales</taxon>
        <taxon>Isosphaeraceae</taxon>
        <taxon>Aquisphaera</taxon>
    </lineage>
</organism>
<comment type="similarity">
    <text evidence="7">Belongs to the DnaA family.</text>
</comment>
<dbReference type="CDD" id="cd06571">
    <property type="entry name" value="Bac_DnaA_C"/>
    <property type="match status" value="1"/>
</dbReference>
<dbReference type="SMART" id="SM00760">
    <property type="entry name" value="Bac_DnaA_C"/>
    <property type="match status" value="1"/>
</dbReference>
<evidence type="ECO:0000256" key="5">
    <source>
        <dbReference type="ARBA" id="ARBA00023121"/>
    </source>
</evidence>
<dbReference type="EMBL" id="CP042997">
    <property type="protein sequence ID" value="QEH31536.1"/>
    <property type="molecule type" value="Genomic_DNA"/>
</dbReference>
<dbReference type="AlphaFoldDB" id="A0A5B9VSR8"/>
<dbReference type="InterPro" id="IPR010921">
    <property type="entry name" value="Trp_repressor/repl_initiator"/>
</dbReference>
<dbReference type="InterPro" id="IPR013159">
    <property type="entry name" value="DnaA_C"/>
</dbReference>
<evidence type="ECO:0000256" key="2">
    <source>
        <dbReference type="ARBA" id="ARBA00022705"/>
    </source>
</evidence>
<evidence type="ECO:0000256" key="8">
    <source>
        <dbReference type="SAM" id="MobiDB-lite"/>
    </source>
</evidence>
<dbReference type="Gene3D" id="1.10.1750.10">
    <property type="match status" value="1"/>
</dbReference>
<dbReference type="Pfam" id="PF00308">
    <property type="entry name" value="Bac_DnaA"/>
    <property type="match status" value="1"/>
</dbReference>
<keyword evidence="3" id="KW-0547">Nucleotide-binding</keyword>
<keyword evidence="1" id="KW-0963">Cytoplasm</keyword>
<keyword evidence="6" id="KW-0238">DNA-binding</keyword>
<evidence type="ECO:0000313" key="10">
    <source>
        <dbReference type="EMBL" id="QEH31536.1"/>
    </source>
</evidence>
<evidence type="ECO:0000256" key="7">
    <source>
        <dbReference type="RuleBase" id="RU004227"/>
    </source>
</evidence>
<evidence type="ECO:0000256" key="3">
    <source>
        <dbReference type="ARBA" id="ARBA00022741"/>
    </source>
</evidence>
<dbReference type="GO" id="GO:0003688">
    <property type="term" value="F:DNA replication origin binding"/>
    <property type="evidence" value="ECO:0007669"/>
    <property type="project" value="TreeGrafter"/>
</dbReference>
<keyword evidence="5" id="KW-0446">Lipid-binding</keyword>
<feature type="compositionally biased region" description="Pro residues" evidence="8">
    <location>
        <begin position="68"/>
        <end position="77"/>
    </location>
</feature>
<reference evidence="10 11" key="1">
    <citation type="submission" date="2019-08" db="EMBL/GenBank/DDBJ databases">
        <title>Deep-cultivation of Planctomycetes and their phenomic and genomic characterization uncovers novel biology.</title>
        <authorList>
            <person name="Wiegand S."/>
            <person name="Jogler M."/>
            <person name="Boedeker C."/>
            <person name="Pinto D."/>
            <person name="Vollmers J."/>
            <person name="Rivas-Marin E."/>
            <person name="Kohn T."/>
            <person name="Peeters S.H."/>
            <person name="Heuer A."/>
            <person name="Rast P."/>
            <person name="Oberbeckmann S."/>
            <person name="Bunk B."/>
            <person name="Jeske O."/>
            <person name="Meyerdierks A."/>
            <person name="Storesund J.E."/>
            <person name="Kallscheuer N."/>
            <person name="Luecker S."/>
            <person name="Lage O.M."/>
            <person name="Pohl T."/>
            <person name="Merkel B.J."/>
            <person name="Hornburger P."/>
            <person name="Mueller R.-W."/>
            <person name="Bruemmer F."/>
            <person name="Labrenz M."/>
            <person name="Spormann A.M."/>
            <person name="Op den Camp H."/>
            <person name="Overmann J."/>
            <person name="Amann R."/>
            <person name="Jetten M.S.M."/>
            <person name="Mascher T."/>
            <person name="Medema M.H."/>
            <person name="Devos D.P."/>
            <person name="Kaster A.-K."/>
            <person name="Ovreas L."/>
            <person name="Rohde M."/>
            <person name="Galperin M.Y."/>
            <person name="Jogler C."/>
        </authorList>
    </citation>
    <scope>NUCLEOTIDE SEQUENCE [LARGE SCALE GENOMIC DNA]</scope>
    <source>
        <strain evidence="10 11">OJF2</strain>
    </source>
</reference>
<feature type="domain" description="Chromosomal replication initiator DnaA C-terminal" evidence="9">
    <location>
        <begin position="251"/>
        <end position="320"/>
    </location>
</feature>
<dbReference type="GO" id="GO:0008289">
    <property type="term" value="F:lipid binding"/>
    <property type="evidence" value="ECO:0007669"/>
    <property type="project" value="UniProtKB-KW"/>
</dbReference>
<dbReference type="PANTHER" id="PTHR30050:SF2">
    <property type="entry name" value="CHROMOSOMAL REPLICATION INITIATOR PROTEIN DNAA"/>
    <property type="match status" value="1"/>
</dbReference>
<dbReference type="Pfam" id="PF08299">
    <property type="entry name" value="Bac_DnaA_C"/>
    <property type="match status" value="1"/>
</dbReference>
<sequence>MHALARGDREGLSPLLLHGPSGVGKSRLLDGLAAEWIRRRPGDSLARTDAAGFADACFDAANEGASDAPPPGEPGPAPGDVGGLGWAGLRERFRSVGLLIIDDLEGLERIPLACEELIHTLDALDASGGSLAAACRTPPNQWPRTHWPPRLVNRLAGGLAVRVEPPGPALLRRYALERARAGGVVLAAEAVESLASSADGYRTLDGWIARLALGARAAGPRGRTSALKPMDLATVSSILEDEADLATAGWTVERIARFVAARFGVKLSALRGAGRSAAVVEARHLAMHLARSHTALSFAAIGAYFGGRDPATVRHACKAAAARIAADPSIGALSAPLPPPRPRSPE</sequence>
<evidence type="ECO:0000313" key="11">
    <source>
        <dbReference type="Proteomes" id="UP000324233"/>
    </source>
</evidence>
<name>A0A5B9VSR8_9BACT</name>
<keyword evidence="2 7" id="KW-0235">DNA replication</keyword>
<dbReference type="InterPro" id="IPR020591">
    <property type="entry name" value="Chromosome_initiator_DnaA-like"/>
</dbReference>
<dbReference type="InterPro" id="IPR027417">
    <property type="entry name" value="P-loop_NTPase"/>
</dbReference>
<dbReference type="PRINTS" id="PR00051">
    <property type="entry name" value="DNAA"/>
</dbReference>
<dbReference type="Proteomes" id="UP000324233">
    <property type="component" value="Chromosome"/>
</dbReference>
<evidence type="ECO:0000256" key="4">
    <source>
        <dbReference type="ARBA" id="ARBA00022840"/>
    </source>
</evidence>
<protein>
    <submittedName>
        <fullName evidence="10">Chromosomal replication initiator protein DnaA</fullName>
    </submittedName>
</protein>
<gene>
    <name evidence="10" type="primary">dnaA_1</name>
    <name evidence="10" type="ORF">OJF2_00010</name>
</gene>
<accession>A0A5B9VSR8</accession>
<dbReference type="GO" id="GO:0005524">
    <property type="term" value="F:ATP binding"/>
    <property type="evidence" value="ECO:0007669"/>
    <property type="project" value="UniProtKB-KW"/>
</dbReference>
<dbReference type="KEGG" id="agv:OJF2_00010"/>
<evidence type="ECO:0000256" key="6">
    <source>
        <dbReference type="ARBA" id="ARBA00023125"/>
    </source>
</evidence>
<dbReference type="Gene3D" id="3.40.50.300">
    <property type="entry name" value="P-loop containing nucleotide triphosphate hydrolases"/>
    <property type="match status" value="1"/>
</dbReference>
<dbReference type="GO" id="GO:0006275">
    <property type="term" value="P:regulation of DNA replication"/>
    <property type="evidence" value="ECO:0007669"/>
    <property type="project" value="InterPro"/>
</dbReference>
<keyword evidence="11" id="KW-1185">Reference proteome</keyword>
<evidence type="ECO:0000259" key="9">
    <source>
        <dbReference type="SMART" id="SM00760"/>
    </source>
</evidence>
<keyword evidence="4" id="KW-0067">ATP-binding</keyword>
<dbReference type="GO" id="GO:0005886">
    <property type="term" value="C:plasma membrane"/>
    <property type="evidence" value="ECO:0007669"/>
    <property type="project" value="TreeGrafter"/>
</dbReference>
<evidence type="ECO:0000256" key="1">
    <source>
        <dbReference type="ARBA" id="ARBA00022490"/>
    </source>
</evidence>
<dbReference type="SUPFAM" id="SSF52540">
    <property type="entry name" value="P-loop containing nucleoside triphosphate hydrolases"/>
    <property type="match status" value="1"/>
</dbReference>
<dbReference type="GO" id="GO:0006270">
    <property type="term" value="P:DNA replication initiation"/>
    <property type="evidence" value="ECO:0007669"/>
    <property type="project" value="InterPro"/>
</dbReference>